<accession>A0ABX1PEB5</accession>
<dbReference type="EMBL" id="QMEB01000328">
    <property type="protein sequence ID" value="NMG22839.1"/>
    <property type="molecule type" value="Genomic_DNA"/>
</dbReference>
<evidence type="ECO:0000313" key="2">
    <source>
        <dbReference type="Proteomes" id="UP000718564"/>
    </source>
</evidence>
<dbReference type="Proteomes" id="UP000718564">
    <property type="component" value="Unassembled WGS sequence"/>
</dbReference>
<name>A0ABX1PEB5_9CYAN</name>
<keyword evidence="2" id="KW-1185">Reference proteome</keyword>
<comment type="caution">
    <text evidence="1">The sequence shown here is derived from an EMBL/GenBank/DDBJ whole genome shotgun (WGS) entry which is preliminary data.</text>
</comment>
<sequence>MRLLTTSYFFCRAWVEVGTNSTLGKENVTIQNALHKLFDKRKADGSHAKSIMKKVSFDTKTSHLCSAIWFKA</sequence>
<reference evidence="1 2" key="1">
    <citation type="submission" date="2018-06" db="EMBL/GenBank/DDBJ databases">
        <title>Comparative genomics of Brasilonema spp. strains.</title>
        <authorList>
            <person name="Alvarenga D.O."/>
            <person name="Fiore M.F."/>
            <person name="Varani A.M."/>
        </authorList>
    </citation>
    <scope>NUCLEOTIDE SEQUENCE [LARGE SCALE GENOMIC DNA]</scope>
    <source>
        <strain evidence="1 2">SPC951</strain>
    </source>
</reference>
<organism evidence="1 2">
    <name type="scientific">Brasilonema bromeliae SPC951</name>
    <dbReference type="NCBI Taxonomy" id="385972"/>
    <lineage>
        <taxon>Bacteria</taxon>
        <taxon>Bacillati</taxon>
        <taxon>Cyanobacteriota</taxon>
        <taxon>Cyanophyceae</taxon>
        <taxon>Nostocales</taxon>
        <taxon>Scytonemataceae</taxon>
        <taxon>Brasilonema</taxon>
        <taxon>Bromeliae group (in: Brasilonema)</taxon>
    </lineage>
</organism>
<gene>
    <name evidence="1" type="ORF">DP116_26755</name>
</gene>
<protein>
    <submittedName>
        <fullName evidence="1">Uncharacterized protein</fullName>
    </submittedName>
</protein>
<proteinExistence type="predicted"/>
<evidence type="ECO:0000313" key="1">
    <source>
        <dbReference type="EMBL" id="NMG22839.1"/>
    </source>
</evidence>